<evidence type="ECO:0000256" key="1">
    <source>
        <dbReference type="SAM" id="SignalP"/>
    </source>
</evidence>
<protein>
    <submittedName>
        <fullName evidence="2">Uncharacterized protein</fullName>
    </submittedName>
</protein>
<proteinExistence type="predicted"/>
<sequence>MKSFFTFLIGLCCLGQLAYGQSNPASLMQSLRYLKTGNSLREAQQYEKADEYLNRALTGVKAAKHNYWTAAVYENLGLLARDRNDMMRAGQYLNQAIDLYQGGGYTVSEKVLRQILSGLKETEELYGGIDIGAKGVKLSVVALKFSTDGHALFRIVKSETRNTAPIECTPAVFAETAKAVHIFLDSLMTRRKLTKNRIFVVGSSGLQTALVKNNKQADLEKALHDELGSTWPTAIPFIDAAGEAELTVRGTIPRREWLTTATIDIGSGNTKGGYFTADNTFDYIDFPGTVSMLKKVQEGGKPVDQSAQQVYTDELQSVVKREMGRKAGFQNRNRIYMMGGIVYALVTYLHPREINTQLVKFTYKDAVKLQEMAIQNYDALTNPDLSGLDNEEAMRKAQADIKTVREKVFKRDEIIAGATMLRGVLEECRRSRPETKEFIFPRGGVIGWISGYIIQSIEKEYREQKAQ</sequence>
<gene>
    <name evidence="2" type="ORF">BLX24_26545</name>
</gene>
<dbReference type="EMBL" id="MORL01000028">
    <property type="protein sequence ID" value="OIN56132.1"/>
    <property type="molecule type" value="Genomic_DNA"/>
</dbReference>
<dbReference type="InterPro" id="IPR011990">
    <property type="entry name" value="TPR-like_helical_dom_sf"/>
</dbReference>
<dbReference type="Pfam" id="PF13424">
    <property type="entry name" value="TPR_12"/>
    <property type="match status" value="1"/>
</dbReference>
<name>A0A1S2VBR4_9BACT</name>
<dbReference type="SUPFAM" id="SSF48452">
    <property type="entry name" value="TPR-like"/>
    <property type="match status" value="1"/>
</dbReference>
<reference evidence="2 3" key="1">
    <citation type="submission" date="2016-10" db="EMBL/GenBank/DDBJ databases">
        <title>Arsenicibacter rosenii gen. nov., sp. nov., an efficient arsenic-methylating bacterium isolated from an arsenic-contaminated paddy soil.</title>
        <authorList>
            <person name="Huang K."/>
        </authorList>
    </citation>
    <scope>NUCLEOTIDE SEQUENCE [LARGE SCALE GENOMIC DNA]</scope>
    <source>
        <strain evidence="2 3">SM-1</strain>
    </source>
</reference>
<feature type="signal peptide" evidence="1">
    <location>
        <begin position="1"/>
        <end position="18"/>
    </location>
</feature>
<keyword evidence="1" id="KW-0732">Signal</keyword>
<feature type="chain" id="PRO_5010200588" evidence="1">
    <location>
        <begin position="19"/>
        <end position="467"/>
    </location>
</feature>
<comment type="caution">
    <text evidence="2">The sequence shown here is derived from an EMBL/GenBank/DDBJ whole genome shotgun (WGS) entry which is preliminary data.</text>
</comment>
<keyword evidence="3" id="KW-1185">Reference proteome</keyword>
<evidence type="ECO:0000313" key="2">
    <source>
        <dbReference type="EMBL" id="OIN56132.1"/>
    </source>
</evidence>
<accession>A0A1S2VBR4</accession>
<dbReference type="OrthoDB" id="915376at2"/>
<dbReference type="AlphaFoldDB" id="A0A1S2VBR4"/>
<dbReference type="Gene3D" id="1.25.40.10">
    <property type="entry name" value="Tetratricopeptide repeat domain"/>
    <property type="match status" value="1"/>
</dbReference>
<organism evidence="2 3">
    <name type="scientific">Arsenicibacter rosenii</name>
    <dbReference type="NCBI Taxonomy" id="1750698"/>
    <lineage>
        <taxon>Bacteria</taxon>
        <taxon>Pseudomonadati</taxon>
        <taxon>Bacteroidota</taxon>
        <taxon>Cytophagia</taxon>
        <taxon>Cytophagales</taxon>
        <taxon>Spirosomataceae</taxon>
        <taxon>Arsenicibacter</taxon>
    </lineage>
</organism>
<evidence type="ECO:0000313" key="3">
    <source>
        <dbReference type="Proteomes" id="UP000181790"/>
    </source>
</evidence>
<dbReference type="Proteomes" id="UP000181790">
    <property type="component" value="Unassembled WGS sequence"/>
</dbReference>